<name>G2Y0Y5_BOTF4</name>
<organism evidence="1 2">
    <name type="scientific">Botryotinia fuckeliana (strain T4)</name>
    <name type="common">Noble rot fungus</name>
    <name type="synonym">Botrytis cinerea</name>
    <dbReference type="NCBI Taxonomy" id="999810"/>
    <lineage>
        <taxon>Eukaryota</taxon>
        <taxon>Fungi</taxon>
        <taxon>Dikarya</taxon>
        <taxon>Ascomycota</taxon>
        <taxon>Pezizomycotina</taxon>
        <taxon>Leotiomycetes</taxon>
        <taxon>Helotiales</taxon>
        <taxon>Sclerotiniaceae</taxon>
        <taxon>Botrytis</taxon>
    </lineage>
</organism>
<dbReference type="Proteomes" id="UP000008177">
    <property type="component" value="Unplaced contigs"/>
</dbReference>
<dbReference type="HOGENOM" id="CLU_2960459_0_0_1"/>
<sequence length="59" mass="6859">MLLYTCLPTSLPPYRQHAGYLPCDCSTAKSMVEDCRWVQWQREGFAGPTSGMDRRLMRF</sequence>
<evidence type="ECO:0000313" key="2">
    <source>
        <dbReference type="Proteomes" id="UP000008177"/>
    </source>
</evidence>
<gene>
    <name evidence="1" type="ORF">BofuT4_uP118500.1</name>
</gene>
<accession>G2Y0Y5</accession>
<proteinExistence type="predicted"/>
<evidence type="ECO:0000313" key="1">
    <source>
        <dbReference type="EMBL" id="CCD46300.1"/>
    </source>
</evidence>
<reference evidence="2" key="1">
    <citation type="journal article" date="2011" name="PLoS Genet.">
        <title>Genomic analysis of the necrotrophic fungal pathogens Sclerotinia sclerotiorum and Botrytis cinerea.</title>
        <authorList>
            <person name="Amselem J."/>
            <person name="Cuomo C.A."/>
            <person name="van Kan J.A."/>
            <person name="Viaud M."/>
            <person name="Benito E.P."/>
            <person name="Couloux A."/>
            <person name="Coutinho P.M."/>
            <person name="de Vries R.P."/>
            <person name="Dyer P.S."/>
            <person name="Fillinger S."/>
            <person name="Fournier E."/>
            <person name="Gout L."/>
            <person name="Hahn M."/>
            <person name="Kohn L."/>
            <person name="Lapalu N."/>
            <person name="Plummer K.M."/>
            <person name="Pradier J.M."/>
            <person name="Quevillon E."/>
            <person name="Sharon A."/>
            <person name="Simon A."/>
            <person name="ten Have A."/>
            <person name="Tudzynski B."/>
            <person name="Tudzynski P."/>
            <person name="Wincker P."/>
            <person name="Andrew M."/>
            <person name="Anthouard V."/>
            <person name="Beever R.E."/>
            <person name="Beffa R."/>
            <person name="Benoit I."/>
            <person name="Bouzid O."/>
            <person name="Brault B."/>
            <person name="Chen Z."/>
            <person name="Choquer M."/>
            <person name="Collemare J."/>
            <person name="Cotton P."/>
            <person name="Danchin E.G."/>
            <person name="Da Silva C."/>
            <person name="Gautier A."/>
            <person name="Giraud C."/>
            <person name="Giraud T."/>
            <person name="Gonzalez C."/>
            <person name="Grossetete S."/>
            <person name="Guldener U."/>
            <person name="Henrissat B."/>
            <person name="Howlett B.J."/>
            <person name="Kodira C."/>
            <person name="Kretschmer M."/>
            <person name="Lappartient A."/>
            <person name="Leroch M."/>
            <person name="Levis C."/>
            <person name="Mauceli E."/>
            <person name="Neuveglise C."/>
            <person name="Oeser B."/>
            <person name="Pearson M."/>
            <person name="Poulain J."/>
            <person name="Poussereau N."/>
            <person name="Quesneville H."/>
            <person name="Rascle C."/>
            <person name="Schumacher J."/>
            <person name="Segurens B."/>
            <person name="Sexton A."/>
            <person name="Silva E."/>
            <person name="Sirven C."/>
            <person name="Soanes D.M."/>
            <person name="Talbot N.J."/>
            <person name="Templeton M."/>
            <person name="Yandava C."/>
            <person name="Yarden O."/>
            <person name="Zeng Q."/>
            <person name="Rollins J.A."/>
            <person name="Lebrun M.H."/>
            <person name="Dickman M."/>
        </authorList>
    </citation>
    <scope>NUCLEOTIDE SEQUENCE [LARGE SCALE GENOMIC DNA]</scope>
    <source>
        <strain evidence="2">T4</strain>
    </source>
</reference>
<dbReference type="AlphaFoldDB" id="G2Y0Y5"/>
<dbReference type="EMBL" id="FQ790281">
    <property type="protein sequence ID" value="CCD46300.1"/>
    <property type="molecule type" value="Genomic_DNA"/>
</dbReference>
<dbReference type="InParanoid" id="G2Y0Y5"/>
<protein>
    <submittedName>
        <fullName evidence="1">Uncharacterized protein</fullName>
    </submittedName>
</protein>